<sequence>MLPPLPPVAAPVDKRADPLEDNQDSPLARDRDPLVPDEALHKDTSPLVLLVLVVPDAAPLPTLIDPPVSAPWPPTSSIKPPVDPAVVEELSPAVIDTWPPLPAEPSPTFTNTEPPLPPSRYHY</sequence>
<keyword evidence="3" id="KW-1185">Reference proteome</keyword>
<dbReference type="RefSeq" id="XP_002908155.1">
    <property type="nucleotide sequence ID" value="XM_002908109.1"/>
</dbReference>
<proteinExistence type="predicted"/>
<dbReference type="InParanoid" id="D0MTE1"/>
<dbReference type="GeneID" id="9468853"/>
<dbReference type="HOGENOM" id="CLU_2019733_0_0_1"/>
<feature type="region of interest" description="Disordered" evidence="1">
    <location>
        <begin position="97"/>
        <end position="123"/>
    </location>
</feature>
<protein>
    <submittedName>
        <fullName evidence="2">Uncharacterized protein</fullName>
    </submittedName>
</protein>
<accession>D0MTE1</accession>
<organism evidence="2 3">
    <name type="scientific">Phytophthora infestans (strain T30-4)</name>
    <name type="common">Potato late blight agent</name>
    <dbReference type="NCBI Taxonomy" id="403677"/>
    <lineage>
        <taxon>Eukaryota</taxon>
        <taxon>Sar</taxon>
        <taxon>Stramenopiles</taxon>
        <taxon>Oomycota</taxon>
        <taxon>Peronosporomycetes</taxon>
        <taxon>Peronosporales</taxon>
        <taxon>Peronosporaceae</taxon>
        <taxon>Phytophthora</taxon>
    </lineage>
</organism>
<evidence type="ECO:0000313" key="2">
    <source>
        <dbReference type="EMBL" id="EEY61238.1"/>
    </source>
</evidence>
<dbReference type="EMBL" id="DS028119">
    <property type="protein sequence ID" value="EEY61238.1"/>
    <property type="molecule type" value="Genomic_DNA"/>
</dbReference>
<evidence type="ECO:0000313" key="3">
    <source>
        <dbReference type="Proteomes" id="UP000006643"/>
    </source>
</evidence>
<feature type="compositionally biased region" description="Pro residues" evidence="1">
    <location>
        <begin position="114"/>
        <end position="123"/>
    </location>
</feature>
<dbReference type="AlphaFoldDB" id="D0MTE1"/>
<evidence type="ECO:0000256" key="1">
    <source>
        <dbReference type="SAM" id="MobiDB-lite"/>
    </source>
</evidence>
<feature type="region of interest" description="Disordered" evidence="1">
    <location>
        <begin position="1"/>
        <end position="39"/>
    </location>
</feature>
<dbReference type="Proteomes" id="UP000006643">
    <property type="component" value="Unassembled WGS sequence"/>
</dbReference>
<reference evidence="3" key="1">
    <citation type="journal article" date="2009" name="Nature">
        <title>Genome sequence and analysis of the Irish potato famine pathogen Phytophthora infestans.</title>
        <authorList>
            <consortium name="The Broad Institute Genome Sequencing Platform"/>
            <person name="Haas B.J."/>
            <person name="Kamoun S."/>
            <person name="Zody M.C."/>
            <person name="Jiang R.H."/>
            <person name="Handsaker R.E."/>
            <person name="Cano L.M."/>
            <person name="Grabherr M."/>
            <person name="Kodira C.D."/>
            <person name="Raffaele S."/>
            <person name="Torto-Alalibo T."/>
            <person name="Bozkurt T.O."/>
            <person name="Ah-Fong A.M."/>
            <person name="Alvarado L."/>
            <person name="Anderson V.L."/>
            <person name="Armstrong M.R."/>
            <person name="Avrova A."/>
            <person name="Baxter L."/>
            <person name="Beynon J."/>
            <person name="Boevink P.C."/>
            <person name="Bollmann S.R."/>
            <person name="Bos J.I."/>
            <person name="Bulone V."/>
            <person name="Cai G."/>
            <person name="Cakir C."/>
            <person name="Carrington J.C."/>
            <person name="Chawner M."/>
            <person name="Conti L."/>
            <person name="Costanzo S."/>
            <person name="Ewan R."/>
            <person name="Fahlgren N."/>
            <person name="Fischbach M.A."/>
            <person name="Fugelstad J."/>
            <person name="Gilroy E.M."/>
            <person name="Gnerre S."/>
            <person name="Green P.J."/>
            <person name="Grenville-Briggs L.J."/>
            <person name="Griffith J."/>
            <person name="Grunwald N.J."/>
            <person name="Horn K."/>
            <person name="Horner N.R."/>
            <person name="Hu C.H."/>
            <person name="Huitema E."/>
            <person name="Jeong D.H."/>
            <person name="Jones A.M."/>
            <person name="Jones J.D."/>
            <person name="Jones R.W."/>
            <person name="Karlsson E.K."/>
            <person name="Kunjeti S.G."/>
            <person name="Lamour K."/>
            <person name="Liu Z."/>
            <person name="Ma L."/>
            <person name="Maclean D."/>
            <person name="Chibucos M.C."/>
            <person name="McDonald H."/>
            <person name="McWalters J."/>
            <person name="Meijer H.J."/>
            <person name="Morgan W."/>
            <person name="Morris P.F."/>
            <person name="Munro C.A."/>
            <person name="O'Neill K."/>
            <person name="Ospina-Giraldo M."/>
            <person name="Pinzon A."/>
            <person name="Pritchard L."/>
            <person name="Ramsahoye B."/>
            <person name="Ren Q."/>
            <person name="Restrepo S."/>
            <person name="Roy S."/>
            <person name="Sadanandom A."/>
            <person name="Savidor A."/>
            <person name="Schornack S."/>
            <person name="Schwartz D.C."/>
            <person name="Schumann U.D."/>
            <person name="Schwessinger B."/>
            <person name="Seyer L."/>
            <person name="Sharpe T."/>
            <person name="Silvar C."/>
            <person name="Song J."/>
            <person name="Studholme D.J."/>
            <person name="Sykes S."/>
            <person name="Thines M."/>
            <person name="van de Vondervoort P.J."/>
            <person name="Phuntumart V."/>
            <person name="Wawra S."/>
            <person name="Weide R."/>
            <person name="Win J."/>
            <person name="Young C."/>
            <person name="Zhou S."/>
            <person name="Fry W."/>
            <person name="Meyers B.C."/>
            <person name="van West P."/>
            <person name="Ristaino J."/>
            <person name="Govers F."/>
            <person name="Birch P.R."/>
            <person name="Whisson S.C."/>
            <person name="Judelson H.S."/>
            <person name="Nusbaum C."/>
        </authorList>
    </citation>
    <scope>NUCLEOTIDE SEQUENCE [LARGE SCALE GENOMIC DNA]</scope>
    <source>
        <strain evidence="3">T30-4</strain>
    </source>
</reference>
<feature type="compositionally biased region" description="Basic and acidic residues" evidence="1">
    <location>
        <begin position="27"/>
        <end position="39"/>
    </location>
</feature>
<gene>
    <name evidence="2" type="ORF">PITG_01494</name>
</gene>
<dbReference type="VEuPathDB" id="FungiDB:PITG_01494"/>
<name>D0MTE1_PHYIT</name>
<dbReference type="KEGG" id="pif:PITG_01494"/>
<dbReference type="OrthoDB" id="145638at2759"/>